<gene>
    <name evidence="2" type="ORF">MCOS_LOCUS897</name>
</gene>
<dbReference type="Proteomes" id="UP000267029">
    <property type="component" value="Unassembled WGS sequence"/>
</dbReference>
<dbReference type="EMBL" id="UXSR01000093">
    <property type="protein sequence ID" value="VDD74894.1"/>
    <property type="molecule type" value="Genomic_DNA"/>
</dbReference>
<feature type="region of interest" description="Disordered" evidence="1">
    <location>
        <begin position="58"/>
        <end position="135"/>
    </location>
</feature>
<feature type="region of interest" description="Disordered" evidence="1">
    <location>
        <begin position="1"/>
        <end position="41"/>
    </location>
</feature>
<sequence length="221" mass="24008">MAMRVNDRTHFEAPVGEERKKSIDQVSGVAGVGGGGVGSGAGVVVNRRMKWKKEHNIAKLNGPGTLEQLEMMEQAANASTGSVDRPQPLFLGSPSHKPRGQRGSHQFDSDSRSVETPSDSGAPSQPISDTAMYQRPDVSLNCHSLVNSSNDGEEFDEGCGEVYDMRQVKKFKHPSGSPLDLHPQDYPPPKLPPPHPYQPGNPPDSFCQNPIQRHHEAAKPM</sequence>
<feature type="compositionally biased region" description="Polar residues" evidence="1">
    <location>
        <begin position="114"/>
        <end position="128"/>
    </location>
</feature>
<name>A0A0R3U301_MESCO</name>
<protein>
    <submittedName>
        <fullName evidence="2">Uncharacterized protein</fullName>
    </submittedName>
</protein>
<dbReference type="OrthoDB" id="6159439at2759"/>
<feature type="region of interest" description="Disordered" evidence="1">
    <location>
        <begin position="170"/>
        <end position="221"/>
    </location>
</feature>
<keyword evidence="3" id="KW-1185">Reference proteome</keyword>
<organism evidence="2 3">
    <name type="scientific">Mesocestoides corti</name>
    <name type="common">Flatworm</name>
    <dbReference type="NCBI Taxonomy" id="53468"/>
    <lineage>
        <taxon>Eukaryota</taxon>
        <taxon>Metazoa</taxon>
        <taxon>Spiralia</taxon>
        <taxon>Lophotrochozoa</taxon>
        <taxon>Platyhelminthes</taxon>
        <taxon>Cestoda</taxon>
        <taxon>Eucestoda</taxon>
        <taxon>Cyclophyllidea</taxon>
        <taxon>Mesocestoididae</taxon>
        <taxon>Mesocestoides</taxon>
    </lineage>
</organism>
<feature type="compositionally biased region" description="Basic and acidic residues" evidence="1">
    <location>
        <begin position="1"/>
        <end position="23"/>
    </location>
</feature>
<evidence type="ECO:0000256" key="1">
    <source>
        <dbReference type="SAM" id="MobiDB-lite"/>
    </source>
</evidence>
<dbReference type="STRING" id="53468.A0A0R3U301"/>
<proteinExistence type="predicted"/>
<feature type="compositionally biased region" description="Pro residues" evidence="1">
    <location>
        <begin position="185"/>
        <end position="202"/>
    </location>
</feature>
<accession>A0A0R3U301</accession>
<evidence type="ECO:0000313" key="2">
    <source>
        <dbReference type="EMBL" id="VDD74894.1"/>
    </source>
</evidence>
<feature type="compositionally biased region" description="Gly residues" evidence="1">
    <location>
        <begin position="30"/>
        <end position="41"/>
    </location>
</feature>
<reference evidence="2 3" key="1">
    <citation type="submission" date="2018-10" db="EMBL/GenBank/DDBJ databases">
        <authorList>
            <consortium name="Pathogen Informatics"/>
        </authorList>
    </citation>
    <scope>NUCLEOTIDE SEQUENCE [LARGE SCALE GENOMIC DNA]</scope>
</reference>
<evidence type="ECO:0000313" key="3">
    <source>
        <dbReference type="Proteomes" id="UP000267029"/>
    </source>
</evidence>
<dbReference type="AlphaFoldDB" id="A0A0R3U301"/>